<evidence type="ECO:0000313" key="1">
    <source>
        <dbReference type="EMBL" id="KEO91491.1"/>
    </source>
</evidence>
<evidence type="ECO:0000313" key="2">
    <source>
        <dbReference type="Proteomes" id="UP000027647"/>
    </source>
</evidence>
<proteinExistence type="predicted"/>
<dbReference type="Proteomes" id="UP000027647">
    <property type="component" value="Unassembled WGS sequence"/>
</dbReference>
<protein>
    <submittedName>
        <fullName evidence="1">Uncharacterized protein</fullName>
    </submittedName>
</protein>
<accession>A0A074M9J8</accession>
<keyword evidence="2" id="KW-1185">Reference proteome</keyword>
<comment type="caution">
    <text evidence="1">The sequence shown here is derived from an EMBL/GenBank/DDBJ whole genome shotgun (WGS) entry which is preliminary data.</text>
</comment>
<reference evidence="1 2" key="1">
    <citation type="submission" date="2014-04" db="EMBL/GenBank/DDBJ databases">
        <title>A comprehensive comparison of genomes of Erythrobacter spp. strains.</title>
        <authorList>
            <person name="Zheng Q."/>
        </authorList>
    </citation>
    <scope>NUCLEOTIDE SEQUENCE [LARGE SCALE GENOMIC DNA]</scope>
    <source>
        <strain evidence="1 2">DSM 6997</strain>
    </source>
</reference>
<dbReference type="STRING" id="1044.EH31_02150"/>
<gene>
    <name evidence="1" type="ORF">EH31_02150</name>
</gene>
<dbReference type="EMBL" id="JMIW01000001">
    <property type="protein sequence ID" value="KEO91491.1"/>
    <property type="molecule type" value="Genomic_DNA"/>
</dbReference>
<name>A0A074M9J8_ERYLO</name>
<sequence length="60" mass="6723">MQILLFEQFGSNADLRFVQRLLAFVAGAFPKTGEMRQHTLVRGSKTAFKRVLAALNGIEK</sequence>
<organism evidence="1 2">
    <name type="scientific">Erythrobacter longus</name>
    <dbReference type="NCBI Taxonomy" id="1044"/>
    <lineage>
        <taxon>Bacteria</taxon>
        <taxon>Pseudomonadati</taxon>
        <taxon>Pseudomonadota</taxon>
        <taxon>Alphaproteobacteria</taxon>
        <taxon>Sphingomonadales</taxon>
        <taxon>Erythrobacteraceae</taxon>
        <taxon>Erythrobacter/Porphyrobacter group</taxon>
        <taxon>Erythrobacter</taxon>
    </lineage>
</organism>
<dbReference type="AlphaFoldDB" id="A0A074M9J8"/>